<dbReference type="Pfam" id="PF00908">
    <property type="entry name" value="dTDP_sugar_isom"/>
    <property type="match status" value="1"/>
</dbReference>
<evidence type="ECO:0000256" key="2">
    <source>
        <dbReference type="ARBA" id="ARBA00001997"/>
    </source>
</evidence>
<sequence>MGKFKFISTEIDDVKIIEPTVFGDARGYFMETYSEKEFAENGIAAKFVQDNESRSKKGVLRGLHFQKKNPQGKLVRVIEGEVFDVAVDLRKKSKTFGKWVGVTLSAENKKQFYIPEGFAHGFVVLSETATFVYKCTRFYAPGDEGGLMWNEPQIGIQWPVGNGFTPLLSEKDTKNPTLDKLDWTF</sequence>
<comment type="function">
    <text evidence="2 5">Catalyzes the epimerization of the C3' and C5'positions of dTDP-6-deoxy-D-xylo-4-hexulose, forming dTDP-6-deoxy-L-lyxo-4-hexulose.</text>
</comment>
<keyword evidence="7" id="KW-1185">Reference proteome</keyword>
<organism evidence="6 7">
    <name type="scientific">Hallerella porci</name>
    <dbReference type="NCBI Taxonomy" id="1945871"/>
    <lineage>
        <taxon>Bacteria</taxon>
        <taxon>Pseudomonadati</taxon>
        <taxon>Fibrobacterota</taxon>
        <taxon>Fibrobacteria</taxon>
        <taxon>Fibrobacterales</taxon>
        <taxon>Fibrobacteraceae</taxon>
        <taxon>Hallerella</taxon>
    </lineage>
</organism>
<evidence type="ECO:0000256" key="1">
    <source>
        <dbReference type="ARBA" id="ARBA00001298"/>
    </source>
</evidence>
<dbReference type="CDD" id="cd00438">
    <property type="entry name" value="cupin_RmlC"/>
    <property type="match status" value="1"/>
</dbReference>
<comment type="caution">
    <text evidence="6">The sequence shown here is derived from an EMBL/GenBank/DDBJ whole genome shotgun (WGS) entry which is preliminary data.</text>
</comment>
<accession>A0ABX5LM35</accession>
<dbReference type="Proteomes" id="UP000245523">
    <property type="component" value="Unassembled WGS sequence"/>
</dbReference>
<evidence type="ECO:0000256" key="4">
    <source>
        <dbReference type="ARBA" id="ARBA00019595"/>
    </source>
</evidence>
<protein>
    <recommendedName>
        <fullName evidence="4 5">dTDP-4-dehydrorhamnose 3,5-epimerase</fullName>
        <ecNumber evidence="3 5">5.1.3.13</ecNumber>
    </recommendedName>
    <alternativeName>
        <fullName evidence="5">Thymidine diphospho-4-keto-rhamnose 3,5-epimerase</fullName>
    </alternativeName>
</protein>
<name>A0ABX5LM35_9BACT</name>
<comment type="subunit">
    <text evidence="5">Homodimer.</text>
</comment>
<dbReference type="RefSeq" id="WP_106198047.1">
    <property type="nucleotide sequence ID" value="NZ_JAXEIU010000049.1"/>
</dbReference>
<evidence type="ECO:0000313" key="6">
    <source>
        <dbReference type="EMBL" id="PWL03476.1"/>
    </source>
</evidence>
<comment type="catalytic activity">
    <reaction evidence="1 5">
        <text>dTDP-4-dehydro-6-deoxy-alpha-D-glucose = dTDP-4-dehydro-beta-L-rhamnose</text>
        <dbReference type="Rhea" id="RHEA:16969"/>
        <dbReference type="ChEBI" id="CHEBI:57649"/>
        <dbReference type="ChEBI" id="CHEBI:62830"/>
        <dbReference type="EC" id="5.1.3.13"/>
    </reaction>
</comment>
<dbReference type="EMBL" id="QGHD01000005">
    <property type="protein sequence ID" value="PWL03476.1"/>
    <property type="molecule type" value="Genomic_DNA"/>
</dbReference>
<comment type="pathway">
    <text evidence="5">Carbohydrate biosynthesis; dTDP-L-rhamnose biosynthesis.</text>
</comment>
<keyword evidence="5" id="KW-0413">Isomerase</keyword>
<dbReference type="EC" id="5.1.3.13" evidence="3 5"/>
<evidence type="ECO:0000313" key="7">
    <source>
        <dbReference type="Proteomes" id="UP000245523"/>
    </source>
</evidence>
<comment type="similarity">
    <text evidence="5">Belongs to the dTDP-4-dehydrorhamnose 3,5-epimerase family.</text>
</comment>
<dbReference type="SUPFAM" id="SSF51182">
    <property type="entry name" value="RmlC-like cupins"/>
    <property type="match status" value="1"/>
</dbReference>
<dbReference type="PANTHER" id="PTHR21047:SF2">
    <property type="entry name" value="THYMIDINE DIPHOSPHO-4-KETO-RHAMNOSE 3,5-EPIMERASE"/>
    <property type="match status" value="1"/>
</dbReference>
<dbReference type="NCBIfam" id="TIGR01221">
    <property type="entry name" value="rmlC"/>
    <property type="match status" value="1"/>
</dbReference>
<evidence type="ECO:0000256" key="3">
    <source>
        <dbReference type="ARBA" id="ARBA00012098"/>
    </source>
</evidence>
<dbReference type="InterPro" id="IPR011051">
    <property type="entry name" value="RmlC_Cupin_sf"/>
</dbReference>
<dbReference type="Gene3D" id="2.60.120.10">
    <property type="entry name" value="Jelly Rolls"/>
    <property type="match status" value="1"/>
</dbReference>
<gene>
    <name evidence="6" type="ORF">B0H50_10518</name>
</gene>
<reference evidence="6 7" key="1">
    <citation type="submission" date="2018-05" db="EMBL/GenBank/DDBJ databases">
        <title>Animal gut microbial communities from fecal samples from Wisconsin, USA.</title>
        <authorList>
            <person name="Neumann A."/>
        </authorList>
    </citation>
    <scope>NUCLEOTIDE SEQUENCE [LARGE SCALE GENOMIC DNA]</scope>
    <source>
        <strain evidence="6 7">UWS4</strain>
    </source>
</reference>
<evidence type="ECO:0000256" key="5">
    <source>
        <dbReference type="RuleBase" id="RU364069"/>
    </source>
</evidence>
<dbReference type="InterPro" id="IPR000888">
    <property type="entry name" value="RmlC-like"/>
</dbReference>
<dbReference type="InterPro" id="IPR014710">
    <property type="entry name" value="RmlC-like_jellyroll"/>
</dbReference>
<dbReference type="PANTHER" id="PTHR21047">
    <property type="entry name" value="DTDP-6-DEOXY-D-GLUCOSE-3,5 EPIMERASE"/>
    <property type="match status" value="1"/>
</dbReference>
<proteinExistence type="inferred from homology"/>